<feature type="domain" description="Protein kinase" evidence="5">
    <location>
        <begin position="20"/>
        <end position="296"/>
    </location>
</feature>
<dbReference type="AlphaFoldDB" id="A0A2W0C448"/>
<dbReference type="SMART" id="SM00220">
    <property type="entry name" value="S_TKc"/>
    <property type="match status" value="1"/>
</dbReference>
<dbReference type="InterPro" id="IPR000719">
    <property type="entry name" value="Prot_kinase_dom"/>
</dbReference>
<sequence length="329" mass="37537">MRKDNYKMALQRNVILNDTYQVRQVLASSELAIVYAGRDKNTGAKVAIKEFFPQKLASRQSDKRGVYCSSRGFGGQYQELLASFLVEGEVLSGLSHPHIITYIDHFEENDTGYLITEYCSGITLNEYLHENDHALDPAFIQGTLLPLVDTLDYIHKQGILHRDVKPSNIMIMEDGTPKLLDFGSAARWPMQSGDKQAIFTSSGYSPLEFYSEKSSQGPMSDIYSLSALLHYWTCGQPPMDVKKRLFQDELPSVRSHNTYVNPWLARVIHWGLTVRSEKRCASLAWVRRSLRVQALMWKLRKPGTLEWTLAENEHTQVYDLETGKKHETA</sequence>
<dbReference type="PANTHER" id="PTHR24348:SF22">
    <property type="entry name" value="NON-SPECIFIC SERINE_THREONINE PROTEIN KINASE"/>
    <property type="match status" value="1"/>
</dbReference>
<evidence type="ECO:0000256" key="3">
    <source>
        <dbReference type="ARBA" id="ARBA00022777"/>
    </source>
</evidence>
<dbReference type="Proteomes" id="UP000247459">
    <property type="component" value="Unassembled WGS sequence"/>
</dbReference>
<evidence type="ECO:0000313" key="7">
    <source>
        <dbReference type="Proteomes" id="UP000247459"/>
    </source>
</evidence>
<dbReference type="PROSITE" id="PS50011">
    <property type="entry name" value="PROTEIN_KINASE_DOM"/>
    <property type="match status" value="1"/>
</dbReference>
<proteinExistence type="predicted"/>
<dbReference type="PROSITE" id="PS00108">
    <property type="entry name" value="PROTEIN_KINASE_ST"/>
    <property type="match status" value="1"/>
</dbReference>
<dbReference type="GO" id="GO:0005829">
    <property type="term" value="C:cytosol"/>
    <property type="evidence" value="ECO:0007669"/>
    <property type="project" value="TreeGrafter"/>
</dbReference>
<evidence type="ECO:0000259" key="5">
    <source>
        <dbReference type="PROSITE" id="PS50011"/>
    </source>
</evidence>
<gene>
    <name evidence="6" type="ORF">PIL02S_05176</name>
</gene>
<dbReference type="PANTHER" id="PTHR24348">
    <property type="entry name" value="SERINE/THREONINE-PROTEIN KINASE UNC-51-RELATED"/>
    <property type="match status" value="1"/>
</dbReference>
<protein>
    <submittedName>
        <fullName evidence="6">Map-microtubule affinity-regulating kinase 4</fullName>
    </submittedName>
</protein>
<dbReference type="GO" id="GO:0005776">
    <property type="term" value="C:autophagosome"/>
    <property type="evidence" value="ECO:0007669"/>
    <property type="project" value="TreeGrafter"/>
</dbReference>
<dbReference type="SUPFAM" id="SSF56112">
    <property type="entry name" value="Protein kinase-like (PK-like)"/>
    <property type="match status" value="1"/>
</dbReference>
<evidence type="ECO:0000256" key="2">
    <source>
        <dbReference type="ARBA" id="ARBA00022741"/>
    </source>
</evidence>
<keyword evidence="4" id="KW-0067">ATP-binding</keyword>
<evidence type="ECO:0000313" key="6">
    <source>
        <dbReference type="EMBL" id="PYY27000.1"/>
    </source>
</evidence>
<evidence type="ECO:0000256" key="1">
    <source>
        <dbReference type="ARBA" id="ARBA00022679"/>
    </source>
</evidence>
<dbReference type="EMBL" id="PRLG01000028">
    <property type="protein sequence ID" value="PYY27000.1"/>
    <property type="molecule type" value="Genomic_DNA"/>
</dbReference>
<dbReference type="Pfam" id="PF00069">
    <property type="entry name" value="Pkinase"/>
    <property type="match status" value="1"/>
</dbReference>
<dbReference type="RefSeq" id="WP_110821956.1">
    <property type="nucleotide sequence ID" value="NZ_PRLG01000028.1"/>
</dbReference>
<keyword evidence="2" id="KW-0547">Nucleotide-binding</keyword>
<dbReference type="InterPro" id="IPR008271">
    <property type="entry name" value="Ser/Thr_kinase_AS"/>
</dbReference>
<dbReference type="Gene3D" id="1.10.510.10">
    <property type="entry name" value="Transferase(Phosphotransferase) domain 1"/>
    <property type="match status" value="1"/>
</dbReference>
<comment type="caution">
    <text evidence="6">The sequence shown here is derived from an EMBL/GenBank/DDBJ whole genome shotgun (WGS) entry which is preliminary data.</text>
</comment>
<name>A0A2W0C448_9BACL</name>
<dbReference type="GO" id="GO:0005524">
    <property type="term" value="F:ATP binding"/>
    <property type="evidence" value="ECO:0007669"/>
    <property type="project" value="UniProtKB-KW"/>
</dbReference>
<keyword evidence="3 6" id="KW-0418">Kinase</keyword>
<reference evidence="6 7" key="1">
    <citation type="submission" date="2018-01" db="EMBL/GenBank/DDBJ databases">
        <title>Genome sequence of the PGP bacterium Paenibacillus illinoisensis E3.</title>
        <authorList>
            <person name="Rolli E."/>
            <person name="Marasco R."/>
            <person name="Bessem C."/>
            <person name="Michoud G."/>
            <person name="Gaiarsa S."/>
            <person name="Borin S."/>
            <person name="Daffonchio D."/>
        </authorList>
    </citation>
    <scope>NUCLEOTIDE SEQUENCE [LARGE SCALE GENOMIC DNA]</scope>
    <source>
        <strain evidence="6 7">E3</strain>
    </source>
</reference>
<accession>A0A2W0C448</accession>
<dbReference type="OrthoDB" id="9788659at2"/>
<dbReference type="GO" id="GO:0000407">
    <property type="term" value="C:phagophore assembly site"/>
    <property type="evidence" value="ECO:0007669"/>
    <property type="project" value="TreeGrafter"/>
</dbReference>
<dbReference type="GO" id="GO:0016020">
    <property type="term" value="C:membrane"/>
    <property type="evidence" value="ECO:0007669"/>
    <property type="project" value="TreeGrafter"/>
</dbReference>
<dbReference type="InterPro" id="IPR045269">
    <property type="entry name" value="Atg1-like"/>
</dbReference>
<dbReference type="InterPro" id="IPR011009">
    <property type="entry name" value="Kinase-like_dom_sf"/>
</dbReference>
<dbReference type="CDD" id="cd14014">
    <property type="entry name" value="STKc_PknB_like"/>
    <property type="match status" value="1"/>
</dbReference>
<dbReference type="GO" id="GO:0004674">
    <property type="term" value="F:protein serine/threonine kinase activity"/>
    <property type="evidence" value="ECO:0007669"/>
    <property type="project" value="InterPro"/>
</dbReference>
<evidence type="ECO:0000256" key="4">
    <source>
        <dbReference type="ARBA" id="ARBA00022840"/>
    </source>
</evidence>
<organism evidence="6 7">
    <name type="scientific">Paenibacillus illinoisensis</name>
    <dbReference type="NCBI Taxonomy" id="59845"/>
    <lineage>
        <taxon>Bacteria</taxon>
        <taxon>Bacillati</taxon>
        <taxon>Bacillota</taxon>
        <taxon>Bacilli</taxon>
        <taxon>Bacillales</taxon>
        <taxon>Paenibacillaceae</taxon>
        <taxon>Paenibacillus</taxon>
    </lineage>
</organism>
<keyword evidence="1" id="KW-0808">Transferase</keyword>